<evidence type="ECO:0000313" key="1">
    <source>
        <dbReference type="EMBL" id="NLR75427.1"/>
    </source>
</evidence>
<sequence>MADDFSDPFKMFRDLWKPLETPMPTLPGLFSAEELDRKITELKTVENWLTVNLNMLQMSIKTLEMQRGALAAMQAVAKPDKDSK</sequence>
<dbReference type="AlphaFoldDB" id="A0A847S8X8"/>
<organism evidence="1 2">
    <name type="scientific">Leeia aquatica</name>
    <dbReference type="NCBI Taxonomy" id="2725557"/>
    <lineage>
        <taxon>Bacteria</taxon>
        <taxon>Pseudomonadati</taxon>
        <taxon>Pseudomonadota</taxon>
        <taxon>Betaproteobacteria</taxon>
        <taxon>Neisseriales</taxon>
        <taxon>Leeiaceae</taxon>
        <taxon>Leeia</taxon>
    </lineage>
</organism>
<reference evidence="1 2" key="1">
    <citation type="submission" date="2020-04" db="EMBL/GenBank/DDBJ databases">
        <title>Draft genome of Leeia sp. IMCC25680.</title>
        <authorList>
            <person name="Song J."/>
            <person name="Cho J.-C."/>
        </authorList>
    </citation>
    <scope>NUCLEOTIDE SEQUENCE [LARGE SCALE GENOMIC DNA]</scope>
    <source>
        <strain evidence="1 2">IMCC25680</strain>
    </source>
</reference>
<dbReference type="InterPro" id="IPR050026">
    <property type="entry name" value="PHA_gran_PhaM_N"/>
</dbReference>
<dbReference type="RefSeq" id="WP_168877098.1">
    <property type="nucleotide sequence ID" value="NZ_JABAIM010000002.1"/>
</dbReference>
<protein>
    <submittedName>
        <fullName evidence="1">Uncharacterized protein</fullName>
    </submittedName>
</protein>
<dbReference type="NCBIfam" id="NF043076">
    <property type="entry name" value="PHA_gran_PhaM"/>
    <property type="match status" value="1"/>
</dbReference>
<accession>A0A847S8X8</accession>
<proteinExistence type="predicted"/>
<keyword evidence="2" id="KW-1185">Reference proteome</keyword>
<comment type="caution">
    <text evidence="1">The sequence shown here is derived from an EMBL/GenBank/DDBJ whole genome shotgun (WGS) entry which is preliminary data.</text>
</comment>
<evidence type="ECO:0000313" key="2">
    <source>
        <dbReference type="Proteomes" id="UP000587991"/>
    </source>
</evidence>
<name>A0A847S8X8_9NEIS</name>
<gene>
    <name evidence="1" type="ORF">HF682_09685</name>
</gene>
<dbReference type="EMBL" id="JABAIM010000002">
    <property type="protein sequence ID" value="NLR75427.1"/>
    <property type="molecule type" value="Genomic_DNA"/>
</dbReference>
<dbReference type="Proteomes" id="UP000587991">
    <property type="component" value="Unassembled WGS sequence"/>
</dbReference>